<evidence type="ECO:0000256" key="4">
    <source>
        <dbReference type="ARBA" id="ARBA00022857"/>
    </source>
</evidence>
<dbReference type="SUPFAM" id="SSF51735">
    <property type="entry name" value="NAD(P)-binding Rossmann-fold domains"/>
    <property type="match status" value="1"/>
</dbReference>
<dbReference type="SUPFAM" id="SSF50129">
    <property type="entry name" value="GroES-like"/>
    <property type="match status" value="1"/>
</dbReference>
<evidence type="ECO:0000256" key="9">
    <source>
        <dbReference type="ARBA" id="ARBA00038963"/>
    </source>
</evidence>
<accession>A0A2Z3YY42</accession>
<keyword evidence="13" id="KW-1185">Reference proteome</keyword>
<dbReference type="InterPro" id="IPR013154">
    <property type="entry name" value="ADH-like_N"/>
</dbReference>
<dbReference type="OrthoDB" id="9801186at2"/>
<protein>
    <recommendedName>
        <fullName evidence="9">enoyl-[acyl-carrier-protein] reductase</fullName>
        <ecNumber evidence="9">1.3.1.104</ecNumber>
    </recommendedName>
</protein>
<dbReference type="GO" id="GO:0141148">
    <property type="term" value="F:enoyl-[acyl-carrier-protein] reductase (NADPH) activity"/>
    <property type="evidence" value="ECO:0007669"/>
    <property type="project" value="UniProtKB-EC"/>
</dbReference>
<dbReference type="RefSeq" id="WP_110481445.1">
    <property type="nucleotide sequence ID" value="NZ_CP024988.1"/>
</dbReference>
<name>A0A2Z3YY42_9CORY</name>
<reference evidence="13" key="1">
    <citation type="submission" date="2017-11" db="EMBL/GenBank/DDBJ databases">
        <title>Otitis media/interna in a cat caused by the recently described species Corynebacterium provencense.</title>
        <authorList>
            <person name="Kittl S."/>
            <person name="Brodard I."/>
            <person name="Rychener L."/>
            <person name="Jores J."/>
            <person name="Roosje P."/>
            <person name="Gobeli Brawand S."/>
        </authorList>
    </citation>
    <scope>NUCLEOTIDE SEQUENCE [LARGE SCALE GENOMIC DNA]</scope>
    <source>
        <strain evidence="13">17KM38</strain>
    </source>
</reference>
<sequence length="325" mass="33938">MEAVVHDTFGAPEEVLHLENRPVPEPGPGQVRVRVILSPIHNHDLWTVRGTYGFIPDLPSGAGTEALGVVDALGPGVEGLVTGQRVATGSSFGIWARYAVIDAAAVVPVPEGLSDESAAQLVSMPFSALSLLDHLELEPGDWLVQNSANGAVGRNLAQLAAARGVHVLGLVRRQSAVDQLAELGIDGVVATDGENWRDRAAEVTGGAPVVAALDSVGGPATADLVSLLADGGDLVSFGAMGSPVMEVPNSDVIFRGITVRGFWGSRVSREMDPAKKASLFGELIRRVLDGQLALPVADIFDAARVADAVKESMRPGRTGKTLLRF</sequence>
<proteinExistence type="inferred from homology"/>
<dbReference type="InterPro" id="IPR051034">
    <property type="entry name" value="Mito_Enoyl-ACP_Reductase"/>
</dbReference>
<dbReference type="GO" id="GO:0006633">
    <property type="term" value="P:fatty acid biosynthetic process"/>
    <property type="evidence" value="ECO:0007669"/>
    <property type="project" value="UniProtKB-KW"/>
</dbReference>
<keyword evidence="12" id="KW-0808">Transferase</keyword>
<keyword evidence="5" id="KW-0809">Transit peptide</keyword>
<dbReference type="PANTHER" id="PTHR43981:SF2">
    <property type="entry name" value="ENOYL-[ACYL-CARRIER-PROTEIN] REDUCTASE, MITOCHONDRIAL"/>
    <property type="match status" value="1"/>
</dbReference>
<evidence type="ECO:0000256" key="1">
    <source>
        <dbReference type="ARBA" id="ARBA00010371"/>
    </source>
</evidence>
<dbReference type="InterPro" id="IPR011032">
    <property type="entry name" value="GroES-like_sf"/>
</dbReference>
<dbReference type="InterPro" id="IPR020843">
    <property type="entry name" value="ER"/>
</dbReference>
<evidence type="ECO:0000256" key="2">
    <source>
        <dbReference type="ARBA" id="ARBA00022516"/>
    </source>
</evidence>
<evidence type="ECO:0000313" key="13">
    <source>
        <dbReference type="Proteomes" id="UP000247696"/>
    </source>
</evidence>
<evidence type="ECO:0000256" key="7">
    <source>
        <dbReference type="ARBA" id="ARBA00023098"/>
    </source>
</evidence>
<gene>
    <name evidence="12" type="primary">mas_1</name>
    <name evidence="12" type="ORF">Csp1_14640</name>
</gene>
<dbReference type="Pfam" id="PF08240">
    <property type="entry name" value="ADH_N"/>
    <property type="match status" value="1"/>
</dbReference>
<evidence type="ECO:0000256" key="8">
    <source>
        <dbReference type="ARBA" id="ARBA00023160"/>
    </source>
</evidence>
<dbReference type="Pfam" id="PF00107">
    <property type="entry name" value="ADH_zinc_N"/>
    <property type="match status" value="1"/>
</dbReference>
<evidence type="ECO:0000256" key="5">
    <source>
        <dbReference type="ARBA" id="ARBA00022946"/>
    </source>
</evidence>
<keyword evidence="4" id="KW-0521">NADP</keyword>
<evidence type="ECO:0000256" key="6">
    <source>
        <dbReference type="ARBA" id="ARBA00023002"/>
    </source>
</evidence>
<dbReference type="PANTHER" id="PTHR43981">
    <property type="entry name" value="ENOYL-[ACYL-CARRIER-PROTEIN] REDUCTASE, MITOCHONDRIAL"/>
    <property type="match status" value="1"/>
</dbReference>
<dbReference type="CDD" id="cd08292">
    <property type="entry name" value="ETR_like_2"/>
    <property type="match status" value="1"/>
</dbReference>
<keyword evidence="3" id="KW-0276">Fatty acid metabolism</keyword>
<comment type="catalytic activity">
    <reaction evidence="10">
        <text>a 2,3-saturated acyl-[ACP] + NADP(+) = a (2E)-enoyl-[ACP] + NADPH + H(+)</text>
        <dbReference type="Rhea" id="RHEA:22564"/>
        <dbReference type="Rhea" id="RHEA-COMP:9925"/>
        <dbReference type="Rhea" id="RHEA-COMP:9926"/>
        <dbReference type="ChEBI" id="CHEBI:15378"/>
        <dbReference type="ChEBI" id="CHEBI:57783"/>
        <dbReference type="ChEBI" id="CHEBI:58349"/>
        <dbReference type="ChEBI" id="CHEBI:78784"/>
        <dbReference type="ChEBI" id="CHEBI:78785"/>
        <dbReference type="EC" id="1.3.1.104"/>
    </reaction>
</comment>
<dbReference type="KEGG" id="cpre:Csp1_14640"/>
<evidence type="ECO:0000256" key="3">
    <source>
        <dbReference type="ARBA" id="ARBA00022832"/>
    </source>
</evidence>
<organism evidence="12 13">
    <name type="scientific">Corynebacterium provencense</name>
    <dbReference type="NCBI Taxonomy" id="1737425"/>
    <lineage>
        <taxon>Bacteria</taxon>
        <taxon>Bacillati</taxon>
        <taxon>Actinomycetota</taxon>
        <taxon>Actinomycetes</taxon>
        <taxon>Mycobacteriales</taxon>
        <taxon>Corynebacteriaceae</taxon>
        <taxon>Corynebacterium</taxon>
    </lineage>
</organism>
<dbReference type="InterPro" id="IPR036291">
    <property type="entry name" value="NAD(P)-bd_dom_sf"/>
</dbReference>
<keyword evidence="12" id="KW-0012">Acyltransferase</keyword>
<dbReference type="EMBL" id="CP024988">
    <property type="protein sequence ID" value="AWT26253.1"/>
    <property type="molecule type" value="Genomic_DNA"/>
</dbReference>
<dbReference type="AlphaFoldDB" id="A0A2Z3YY42"/>
<dbReference type="EC" id="1.3.1.104" evidence="9"/>
<keyword evidence="6" id="KW-0560">Oxidoreductase</keyword>
<evidence type="ECO:0000259" key="11">
    <source>
        <dbReference type="SMART" id="SM00829"/>
    </source>
</evidence>
<dbReference type="STRING" id="1737425.GCA_900049755_01934"/>
<dbReference type="InterPro" id="IPR013149">
    <property type="entry name" value="ADH-like_C"/>
</dbReference>
<keyword evidence="8" id="KW-0275">Fatty acid biosynthesis</keyword>
<evidence type="ECO:0000256" key="10">
    <source>
        <dbReference type="ARBA" id="ARBA00048843"/>
    </source>
</evidence>
<dbReference type="SMART" id="SM00829">
    <property type="entry name" value="PKS_ER"/>
    <property type="match status" value="1"/>
</dbReference>
<dbReference type="Gene3D" id="3.40.50.720">
    <property type="entry name" value="NAD(P)-binding Rossmann-like Domain"/>
    <property type="match status" value="1"/>
</dbReference>
<dbReference type="Gene3D" id="3.90.180.10">
    <property type="entry name" value="Medium-chain alcohol dehydrogenases, catalytic domain"/>
    <property type="match status" value="1"/>
</dbReference>
<evidence type="ECO:0000313" key="12">
    <source>
        <dbReference type="EMBL" id="AWT26253.1"/>
    </source>
</evidence>
<dbReference type="GO" id="GO:0016746">
    <property type="term" value="F:acyltransferase activity"/>
    <property type="evidence" value="ECO:0007669"/>
    <property type="project" value="UniProtKB-KW"/>
</dbReference>
<dbReference type="Proteomes" id="UP000247696">
    <property type="component" value="Chromosome"/>
</dbReference>
<feature type="domain" description="Enoyl reductase (ER)" evidence="11">
    <location>
        <begin position="11"/>
        <end position="323"/>
    </location>
</feature>
<comment type="similarity">
    <text evidence="1">Belongs to the zinc-containing alcohol dehydrogenase family. Quinone oxidoreductase subfamily.</text>
</comment>
<keyword evidence="7" id="KW-0443">Lipid metabolism</keyword>
<keyword evidence="2" id="KW-0444">Lipid biosynthesis</keyword>